<gene>
    <name evidence="4" type="ORF">EJB19_14975</name>
</gene>
<evidence type="ECO:0000256" key="2">
    <source>
        <dbReference type="ARBA" id="ARBA00000751"/>
    </source>
</evidence>
<dbReference type="SUPFAM" id="SSF143990">
    <property type="entry name" value="YbiA-like"/>
    <property type="match status" value="1"/>
</dbReference>
<dbReference type="NCBIfam" id="TIGR02464">
    <property type="entry name" value="ribofla_fusion"/>
    <property type="match status" value="1"/>
</dbReference>
<dbReference type="Gene3D" id="1.10.357.40">
    <property type="entry name" value="YbiA-like"/>
    <property type="match status" value="1"/>
</dbReference>
<dbReference type="EMBL" id="RWGX01000006">
    <property type="protein sequence ID" value="RVU86851.1"/>
    <property type="molecule type" value="Genomic_DNA"/>
</dbReference>
<reference evidence="4" key="1">
    <citation type="submission" date="2018-12" db="EMBL/GenBank/DDBJ databases">
        <title>Draft genome sequence of Flaovobacterium columnare BGFS27 isolated from channel catfish in Alabama.</title>
        <authorList>
            <person name="Cai W."/>
            <person name="Arias C."/>
        </authorList>
    </citation>
    <scope>NUCLEOTIDE SEQUENCE [LARGE SCALE GENOMIC DNA]</scope>
    <source>
        <strain evidence="4">BGFS27</strain>
    </source>
</reference>
<evidence type="ECO:0000256" key="1">
    <source>
        <dbReference type="ARBA" id="ARBA00000022"/>
    </source>
</evidence>
<accession>A0AA94EXC2</accession>
<dbReference type="RefSeq" id="WP_088420622.1">
    <property type="nucleotide sequence ID" value="NZ_CP146888.1"/>
</dbReference>
<proteinExistence type="predicted"/>
<name>A0AA94EXC2_9FLAO</name>
<dbReference type="AlphaFoldDB" id="A0AA94EXC2"/>
<dbReference type="InterPro" id="IPR012816">
    <property type="entry name" value="NADAR"/>
</dbReference>
<dbReference type="CDD" id="cd15457">
    <property type="entry name" value="NADAR"/>
    <property type="match status" value="1"/>
</dbReference>
<dbReference type="Pfam" id="PF08719">
    <property type="entry name" value="NADAR"/>
    <property type="match status" value="1"/>
</dbReference>
<evidence type="ECO:0000259" key="3">
    <source>
        <dbReference type="Pfam" id="PF08719"/>
    </source>
</evidence>
<evidence type="ECO:0000313" key="4">
    <source>
        <dbReference type="EMBL" id="RVU86851.1"/>
    </source>
</evidence>
<protein>
    <submittedName>
        <fullName evidence="4">NADAR family protein</fullName>
    </submittedName>
</protein>
<dbReference type="InterPro" id="IPR037238">
    <property type="entry name" value="YbiA-like_sf"/>
</dbReference>
<comment type="caution">
    <text evidence="4">The sequence shown here is derived from an EMBL/GenBank/DDBJ whole genome shotgun (WGS) entry which is preliminary data.</text>
</comment>
<sequence>MYVDYLNEYLEYNDSDSELEFCLRIDAEWNEESFKKLFNILMLFFENCKNENEIPSEIDYFFSSTINRIIGIISNPLFTVNNFIGIKNKDYKKIISKKIDTLKELKSIYENRLFLKYYFFYGYNNPLSQWYKSNFIIDNITFNSAEQWMMYSKAKLFNDTEKMLEIINEPNASNQRKLGRQIKGFKEDVWIEKREEIIYAGNLAKFAQNVELRLFLKNTEKMILAEASPVDLIWGIGFSINDLERFDNIKWKGINLLGKILMEIRDKI</sequence>
<feature type="domain" description="NADAR" evidence="3">
    <location>
        <begin position="120"/>
        <end position="268"/>
    </location>
</feature>
<organism evidence="4">
    <name type="scientific">Flavobacterium columnare</name>
    <dbReference type="NCBI Taxonomy" id="996"/>
    <lineage>
        <taxon>Bacteria</taxon>
        <taxon>Pseudomonadati</taxon>
        <taxon>Bacteroidota</taxon>
        <taxon>Flavobacteriia</taxon>
        <taxon>Flavobacteriales</taxon>
        <taxon>Flavobacteriaceae</taxon>
        <taxon>Flavobacterium</taxon>
    </lineage>
</organism>
<comment type="catalytic activity">
    <reaction evidence="1">
        <text>5-amino-6-(5-phospho-D-ribosylamino)uracil + H2O = 5,6-diaminouracil + D-ribose 5-phosphate</text>
        <dbReference type="Rhea" id="RHEA:55020"/>
        <dbReference type="ChEBI" id="CHEBI:15377"/>
        <dbReference type="ChEBI" id="CHEBI:46252"/>
        <dbReference type="ChEBI" id="CHEBI:58453"/>
        <dbReference type="ChEBI" id="CHEBI:78346"/>
    </reaction>
</comment>
<comment type="catalytic activity">
    <reaction evidence="2">
        <text>2,5-diamino-6-hydroxy-4-(5-phosphoribosylamino)-pyrimidine + H2O = 2,5,6-triamino-4-hydroxypyrimidine + D-ribose 5-phosphate</text>
        <dbReference type="Rhea" id="RHEA:23436"/>
        <dbReference type="ChEBI" id="CHEBI:15377"/>
        <dbReference type="ChEBI" id="CHEBI:58614"/>
        <dbReference type="ChEBI" id="CHEBI:78346"/>
        <dbReference type="ChEBI" id="CHEBI:137796"/>
    </reaction>
</comment>